<evidence type="ECO:0000313" key="7">
    <source>
        <dbReference type="Proteomes" id="UP001597187"/>
    </source>
</evidence>
<evidence type="ECO:0000259" key="5">
    <source>
        <dbReference type="Pfam" id="PF24278"/>
    </source>
</evidence>
<keyword evidence="2" id="KW-0804">Transcription</keyword>
<protein>
    <submittedName>
        <fullName evidence="6">Helix-turn-helix domain-containing protein</fullName>
    </submittedName>
</protein>
<dbReference type="RefSeq" id="WP_250873995.1">
    <property type="nucleotide sequence ID" value="NZ_JALXFV010000005.1"/>
</dbReference>
<feature type="region of interest" description="Disordered" evidence="3">
    <location>
        <begin position="1"/>
        <end position="21"/>
    </location>
</feature>
<name>A0ABD6AX01_9EURY</name>
<dbReference type="InterPro" id="IPR036388">
    <property type="entry name" value="WH-like_DNA-bd_sf"/>
</dbReference>
<keyword evidence="1" id="KW-0805">Transcription regulation</keyword>
<gene>
    <name evidence="6" type="ORF">ACFSBT_12190</name>
</gene>
<reference evidence="6 7" key="1">
    <citation type="journal article" date="2019" name="Int. J. Syst. Evol. Microbiol.">
        <title>The Global Catalogue of Microorganisms (GCM) 10K type strain sequencing project: providing services to taxonomists for standard genome sequencing and annotation.</title>
        <authorList>
            <consortium name="The Broad Institute Genomics Platform"/>
            <consortium name="The Broad Institute Genome Sequencing Center for Infectious Disease"/>
            <person name="Wu L."/>
            <person name="Ma J."/>
        </authorList>
    </citation>
    <scope>NUCLEOTIDE SEQUENCE [LARGE SCALE GENOMIC DNA]</scope>
    <source>
        <strain evidence="6 7">CGMCC 1.12563</strain>
    </source>
</reference>
<dbReference type="Pfam" id="PF24278">
    <property type="entry name" value="HVO_0513_N"/>
    <property type="match status" value="1"/>
</dbReference>
<feature type="domain" description="HTH bat-type" evidence="4">
    <location>
        <begin position="189"/>
        <end position="240"/>
    </location>
</feature>
<organism evidence="6 7">
    <name type="scientific">Halomarina rubra</name>
    <dbReference type="NCBI Taxonomy" id="2071873"/>
    <lineage>
        <taxon>Archaea</taxon>
        <taxon>Methanobacteriati</taxon>
        <taxon>Methanobacteriota</taxon>
        <taxon>Stenosarchaea group</taxon>
        <taxon>Halobacteria</taxon>
        <taxon>Halobacteriales</taxon>
        <taxon>Natronomonadaceae</taxon>
        <taxon>Halomarina</taxon>
    </lineage>
</organism>
<feature type="domain" description="HVO-0513-like N-terminal" evidence="5">
    <location>
        <begin position="43"/>
        <end position="172"/>
    </location>
</feature>
<accession>A0ABD6AX01</accession>
<dbReference type="PANTHER" id="PTHR34236:SF1">
    <property type="entry name" value="DIMETHYL SULFOXIDE REDUCTASE TRANSCRIPTIONAL ACTIVATOR"/>
    <property type="match status" value="1"/>
</dbReference>
<dbReference type="Pfam" id="PF04967">
    <property type="entry name" value="HTH_10"/>
    <property type="match status" value="1"/>
</dbReference>
<dbReference type="EMBL" id="JBHUDC010000005">
    <property type="protein sequence ID" value="MFD1514040.1"/>
    <property type="molecule type" value="Genomic_DNA"/>
</dbReference>
<evidence type="ECO:0000256" key="3">
    <source>
        <dbReference type="SAM" id="MobiDB-lite"/>
    </source>
</evidence>
<evidence type="ECO:0000256" key="1">
    <source>
        <dbReference type="ARBA" id="ARBA00023015"/>
    </source>
</evidence>
<dbReference type="Gene3D" id="1.10.10.10">
    <property type="entry name" value="Winged helix-like DNA-binding domain superfamily/Winged helix DNA-binding domain"/>
    <property type="match status" value="1"/>
</dbReference>
<dbReference type="Proteomes" id="UP001597187">
    <property type="component" value="Unassembled WGS sequence"/>
</dbReference>
<proteinExistence type="predicted"/>
<keyword evidence="7" id="KW-1185">Reference proteome</keyword>
<evidence type="ECO:0000259" key="4">
    <source>
        <dbReference type="Pfam" id="PF04967"/>
    </source>
</evidence>
<dbReference type="InterPro" id="IPR056493">
    <property type="entry name" value="HVO_0513_N"/>
</dbReference>
<evidence type="ECO:0000256" key="2">
    <source>
        <dbReference type="ARBA" id="ARBA00023163"/>
    </source>
</evidence>
<dbReference type="PANTHER" id="PTHR34236">
    <property type="entry name" value="DIMETHYL SULFOXIDE REDUCTASE TRANSCRIPTIONAL ACTIVATOR"/>
    <property type="match status" value="1"/>
</dbReference>
<evidence type="ECO:0000313" key="6">
    <source>
        <dbReference type="EMBL" id="MFD1514040.1"/>
    </source>
</evidence>
<dbReference type="AlphaFoldDB" id="A0ABD6AX01"/>
<dbReference type="InterPro" id="IPR007050">
    <property type="entry name" value="HTH_bacterioopsin"/>
</dbReference>
<sequence>MSRDVDDTDRTNGPRPTGEEPLVRNDRIRAVTLTLRLPGDALHPVDAMLAGLRDVSRESVWYADAFVDGTGLLGYRLSGDPSVLDGPLDRRSDVLGYEVVADHDGSTVLYLHVDSGEPAGTLVELLSAYRLLVETPFAFTDEGLRVTLVGTAAALRGALGDLPSNVEWTVERHVPFAAVETDDGLLAGLTDRQRETLEAAVDVGYYDVPKSGDRADVAARLDCSASTVGKHLQKAERHIVTRLFESGS</sequence>
<comment type="caution">
    <text evidence="6">The sequence shown here is derived from an EMBL/GenBank/DDBJ whole genome shotgun (WGS) entry which is preliminary data.</text>
</comment>